<dbReference type="AlphaFoldDB" id="A0AAD5N4S4"/>
<dbReference type="InterPro" id="IPR018487">
    <property type="entry name" value="Hemopexin-like_repeat"/>
</dbReference>
<evidence type="ECO:0000256" key="1">
    <source>
        <dbReference type="PROSITE-ProRule" id="PRU01011"/>
    </source>
</evidence>
<feature type="compositionally biased region" description="Basic and acidic residues" evidence="2">
    <location>
        <begin position="1"/>
        <end position="30"/>
    </location>
</feature>
<dbReference type="PROSITE" id="PS51642">
    <property type="entry name" value="HEMOPEXIN_2"/>
    <property type="match status" value="1"/>
</dbReference>
<dbReference type="Proteomes" id="UP001196413">
    <property type="component" value="Unassembled WGS sequence"/>
</dbReference>
<feature type="region of interest" description="Disordered" evidence="2">
    <location>
        <begin position="1"/>
        <end position="67"/>
    </location>
</feature>
<protein>
    <submittedName>
        <fullName evidence="3">Uncharacterized protein</fullName>
    </submittedName>
</protein>
<keyword evidence="4" id="KW-1185">Reference proteome</keyword>
<comment type="caution">
    <text evidence="3">The sequence shown here is derived from an EMBL/GenBank/DDBJ whole genome shotgun (WGS) entry which is preliminary data.</text>
</comment>
<proteinExistence type="predicted"/>
<accession>A0AAD5N4S4</accession>
<evidence type="ECO:0000313" key="3">
    <source>
        <dbReference type="EMBL" id="KAJ1360406.1"/>
    </source>
</evidence>
<evidence type="ECO:0000256" key="2">
    <source>
        <dbReference type="SAM" id="MobiDB-lite"/>
    </source>
</evidence>
<name>A0AAD5N4S4_PARTN</name>
<dbReference type="InterPro" id="IPR036375">
    <property type="entry name" value="Hemopexin-like_dom_sf"/>
</dbReference>
<reference evidence="3" key="1">
    <citation type="submission" date="2021-06" db="EMBL/GenBank/DDBJ databases">
        <title>Parelaphostrongylus tenuis whole genome reference sequence.</title>
        <authorList>
            <person name="Garwood T.J."/>
            <person name="Larsen P.A."/>
            <person name="Fountain-Jones N.M."/>
            <person name="Garbe J.R."/>
            <person name="Macchietto M.G."/>
            <person name="Kania S.A."/>
            <person name="Gerhold R.W."/>
            <person name="Richards J.E."/>
            <person name="Wolf T.M."/>
        </authorList>
    </citation>
    <scope>NUCLEOTIDE SEQUENCE</scope>
    <source>
        <strain evidence="3">MNPRO001-30</strain>
        <tissue evidence="3">Meninges</tissue>
    </source>
</reference>
<dbReference type="SUPFAM" id="SSF50923">
    <property type="entry name" value="Hemopexin-like domain"/>
    <property type="match status" value="1"/>
</dbReference>
<gene>
    <name evidence="3" type="ORF">KIN20_019367</name>
</gene>
<dbReference type="EMBL" id="JAHQIW010003861">
    <property type="protein sequence ID" value="KAJ1360406.1"/>
    <property type="molecule type" value="Genomic_DNA"/>
</dbReference>
<evidence type="ECO:0000313" key="4">
    <source>
        <dbReference type="Proteomes" id="UP001196413"/>
    </source>
</evidence>
<dbReference type="SMART" id="SM00120">
    <property type="entry name" value="HX"/>
    <property type="match status" value="3"/>
</dbReference>
<feature type="repeat" description="Hemopexin" evidence="1">
    <location>
        <begin position="122"/>
        <end position="173"/>
    </location>
</feature>
<organism evidence="3 4">
    <name type="scientific">Parelaphostrongylus tenuis</name>
    <name type="common">Meningeal worm</name>
    <dbReference type="NCBI Taxonomy" id="148309"/>
    <lineage>
        <taxon>Eukaryota</taxon>
        <taxon>Metazoa</taxon>
        <taxon>Ecdysozoa</taxon>
        <taxon>Nematoda</taxon>
        <taxon>Chromadorea</taxon>
        <taxon>Rhabditida</taxon>
        <taxon>Rhabditina</taxon>
        <taxon>Rhabditomorpha</taxon>
        <taxon>Strongyloidea</taxon>
        <taxon>Metastrongylidae</taxon>
        <taxon>Parelaphostrongylus</taxon>
    </lineage>
</organism>
<sequence>MEKTVHVTHPDRGQLTGRRENPNLGEEVRVSPDGSGNPNLGDEIAIPSNRVRSRLGPTKQRSAAVERDSSFVSRRGDCPNRVNAFCSGPKYSYLFSGPKVYFIRDDRVVSSATITSTFPSGPDAVDAAVYDNERELLVLIRGRAVYAYKESGRNSFRLDSAFPKELPSTLFTPSAAIRWHDKHQMLLSNGGKFALYDEYWNKSLMSARTVEYFKGLPENIRGISNWENGRARIYTKNLVFIYDASLSSTVADGVPVSTFLKC</sequence>
<dbReference type="Gene3D" id="2.110.10.10">
    <property type="entry name" value="Hemopexin-like domain"/>
    <property type="match status" value="1"/>
</dbReference>